<dbReference type="Proteomes" id="UP000886998">
    <property type="component" value="Unassembled WGS sequence"/>
</dbReference>
<reference evidence="1" key="1">
    <citation type="submission" date="2020-08" db="EMBL/GenBank/DDBJ databases">
        <title>Multicomponent nature underlies the extraordinary mechanical properties of spider dragline silk.</title>
        <authorList>
            <person name="Kono N."/>
            <person name="Nakamura H."/>
            <person name="Mori M."/>
            <person name="Yoshida Y."/>
            <person name="Ohtoshi R."/>
            <person name="Malay A.D."/>
            <person name="Moran D.A.P."/>
            <person name="Tomita M."/>
            <person name="Numata K."/>
            <person name="Arakawa K."/>
        </authorList>
    </citation>
    <scope>NUCLEOTIDE SEQUENCE</scope>
</reference>
<dbReference type="AlphaFoldDB" id="A0A8X7BT46"/>
<gene>
    <name evidence="1" type="primary">AVEN_261791_1</name>
    <name evidence="1" type="ORF">TNIN_19751</name>
</gene>
<evidence type="ECO:0000313" key="2">
    <source>
        <dbReference type="Proteomes" id="UP000886998"/>
    </source>
</evidence>
<dbReference type="OrthoDB" id="10325467at2759"/>
<protein>
    <submittedName>
        <fullName evidence="1">Uncharacterized protein</fullName>
    </submittedName>
</protein>
<proteinExistence type="predicted"/>
<keyword evidence="2" id="KW-1185">Reference proteome</keyword>
<evidence type="ECO:0000313" key="1">
    <source>
        <dbReference type="EMBL" id="GFY41642.1"/>
    </source>
</evidence>
<accession>A0A8X7BT46</accession>
<name>A0A8X7BT46_9ARAC</name>
<comment type="caution">
    <text evidence="1">The sequence shown here is derived from an EMBL/GenBank/DDBJ whole genome shotgun (WGS) entry which is preliminary data.</text>
</comment>
<organism evidence="1 2">
    <name type="scientific">Trichonephila inaurata madagascariensis</name>
    <dbReference type="NCBI Taxonomy" id="2747483"/>
    <lineage>
        <taxon>Eukaryota</taxon>
        <taxon>Metazoa</taxon>
        <taxon>Ecdysozoa</taxon>
        <taxon>Arthropoda</taxon>
        <taxon>Chelicerata</taxon>
        <taxon>Arachnida</taxon>
        <taxon>Araneae</taxon>
        <taxon>Araneomorphae</taxon>
        <taxon>Entelegynae</taxon>
        <taxon>Araneoidea</taxon>
        <taxon>Nephilidae</taxon>
        <taxon>Trichonephila</taxon>
        <taxon>Trichonephila inaurata</taxon>
    </lineage>
</organism>
<dbReference type="EMBL" id="BMAV01002603">
    <property type="protein sequence ID" value="GFY41642.1"/>
    <property type="molecule type" value="Genomic_DNA"/>
</dbReference>
<sequence length="123" mass="13531">MTSTVPETMSHVQIQIPVFQQNCAAKPIKCVDDCSFLCVEKSVRCTGGVCVLQPDEPVKCNTEKGGMLMLAKNPVPHWKSSVQMLQVLSFGPNAHLELDVNTGCLCTKAEMTICVYVLHHIKK</sequence>